<dbReference type="GO" id="GO:0000245">
    <property type="term" value="P:spliceosomal complex assembly"/>
    <property type="evidence" value="ECO:0007669"/>
    <property type="project" value="InterPro"/>
</dbReference>
<dbReference type="FunFam" id="1.25.10.10:FF:000066">
    <property type="entry name" value="Splicing factor 3B subunit 1"/>
    <property type="match status" value="1"/>
</dbReference>
<feature type="compositionally biased region" description="Basic and acidic residues" evidence="8">
    <location>
        <begin position="242"/>
        <end position="251"/>
    </location>
</feature>
<evidence type="ECO:0000256" key="1">
    <source>
        <dbReference type="ARBA" id="ARBA00004123"/>
    </source>
</evidence>
<protein>
    <submittedName>
        <fullName evidence="11">U2 snRNP component prp10</fullName>
    </submittedName>
</protein>
<dbReference type="Gene3D" id="1.25.10.10">
    <property type="entry name" value="Leucine-rich Repeat Variant"/>
    <property type="match status" value="3"/>
</dbReference>
<proteinExistence type="inferred from homology"/>
<name>A0A9P6VMQ8_9HELO</name>
<dbReference type="AlphaFoldDB" id="A0A9P6VMQ8"/>
<dbReference type="Pfam" id="PF13513">
    <property type="entry name" value="HEAT_EZ"/>
    <property type="match status" value="1"/>
</dbReference>
<dbReference type="InterPro" id="IPR054573">
    <property type="entry name" value="PP2A/SF3B1-like_HEAT"/>
</dbReference>
<dbReference type="FunFam" id="1.25.10.10:FF:000810">
    <property type="entry name" value="Splicing factor 3B subunit 1"/>
    <property type="match status" value="1"/>
</dbReference>
<accession>A0A9P6VMQ8</accession>
<dbReference type="Pfam" id="PF08920">
    <property type="entry name" value="SF3b1"/>
    <property type="match status" value="1"/>
</dbReference>
<keyword evidence="4" id="KW-0747">Spliceosome</keyword>
<gene>
    <name evidence="11" type="ORF">D0Z07_2461</name>
</gene>
<comment type="subcellular location">
    <subcellularLocation>
        <location evidence="1">Nucleus</location>
    </subcellularLocation>
</comment>
<evidence type="ECO:0000313" key="12">
    <source>
        <dbReference type="Proteomes" id="UP000785200"/>
    </source>
</evidence>
<comment type="caution">
    <text evidence="11">The sequence shown here is derived from an EMBL/GenBank/DDBJ whole genome shotgun (WGS) entry which is preliminary data.</text>
</comment>
<dbReference type="Pfam" id="PF22646">
    <property type="entry name" value="PPP2R1A-like_HEAT"/>
    <property type="match status" value="1"/>
</dbReference>
<keyword evidence="3" id="KW-0507">mRNA processing</keyword>
<dbReference type="SUPFAM" id="SSF48371">
    <property type="entry name" value="ARM repeat"/>
    <property type="match status" value="1"/>
</dbReference>
<organism evidence="11 12">
    <name type="scientific">Hyphodiscus hymeniophilus</name>
    <dbReference type="NCBI Taxonomy" id="353542"/>
    <lineage>
        <taxon>Eukaryota</taxon>
        <taxon>Fungi</taxon>
        <taxon>Dikarya</taxon>
        <taxon>Ascomycota</taxon>
        <taxon>Pezizomycotina</taxon>
        <taxon>Leotiomycetes</taxon>
        <taxon>Helotiales</taxon>
        <taxon>Hyphodiscaceae</taxon>
        <taxon>Hyphodiscus</taxon>
    </lineage>
</organism>
<reference evidence="11" key="1">
    <citation type="submission" date="2019-07" db="EMBL/GenBank/DDBJ databases">
        <title>Hyphodiscus hymeniophilus genome sequencing and assembly.</title>
        <authorList>
            <person name="Kramer G."/>
            <person name="Nodwell J."/>
        </authorList>
    </citation>
    <scope>NUCLEOTIDE SEQUENCE</scope>
    <source>
        <strain evidence="11">ATCC 34498</strain>
    </source>
</reference>
<evidence type="ECO:0000256" key="6">
    <source>
        <dbReference type="ARBA" id="ARBA00023187"/>
    </source>
</evidence>
<dbReference type="Proteomes" id="UP000785200">
    <property type="component" value="Unassembled WGS sequence"/>
</dbReference>
<evidence type="ECO:0000256" key="2">
    <source>
        <dbReference type="ARBA" id="ARBA00005754"/>
    </source>
</evidence>
<sequence>MSDDQFESIRKLQAERNAASAGKKGSKTFDPSNQRTDVSTKASLTESFDTTLYERDNGDKFAGYDTSIAVADGEEEEDDGPDNSRRLVGQYTATTSQMNEFSRGNGVEEEDIIMGREKSATIASRQTDYQKRQYDRVLTPTRADPFAANRQAGAAEDGETYREIMARKDLEREEERVRKAIEEKRNNGEIVHHEATLIKDGSSSPSDKENKDAGSTVVATGRKRKQRWDVASESTGDAADATDAKVKRSRWDQTPSLGAPVGETPRRRSRFDQAPAVGATPIGAAGLVTPMHPSMGGPVMPTTFGTDVSARNAPLSDEQLDEMLPSEGYKILEPPPGYAPIRSIAQKAIAAATPAGGAAGFGGFMMQEPDSGRTLGKQLPTEIPGVGDLQFFKAEDMAYFGKLTDGSDENTMSVEELKERKIMRLLLKVKNGSPSMRKTALRQLTDNARQFGAGPLFNQILPLLMEKTLEDQERHLLVKVIDRVLYKLDDLVRPYVHKILVVIEPLLIDQDYYARVEGREIISNLSKAAGLAHMISTMRPDIDHVDEYVRNTTARAFAVVASALGIPALLPFLRAVCRSKKSWQARHTGVKIVQQIPILMGCAVLPHLKGLVDCIGGNLNDDQTKVRTVTSLAIAALAEAANPYGIESFDDILNPLWTGARKQRGKGLAGFLKAVGYIIPLMDEEYANYYTSQIMEILLREFSSPDEEMKKVVLKVVSQCAGTDGVTAGYLKEHVLDEFFKSFWVRRMALDKRNYRQVVETTVDLGQKVGVGEIVERIVNNLKDESEAYRKMTVETIEKVVASLGAADIGERLEERLIDGILTAFQEQSIEDIVMLNGFGTVVNALGTRCKPYIQPIVSTILFRLNNKSATVRQQAADLISRIAMVMKQCGEDALMGKLGVVLYEYLGEEYPEVLGSILGALRSIVTVVGISQMQPPIKDLLPRLTPILRNRHEKVQENTIDLVGRIADRGPESVNAREWMRICFELLDMLKAHKKGIRRAANNTFGFIAKAIGPQDVLATLLNNLRVQERQSRVCTAVAIGIVAETCAPFTVLPALMNEYRVPELNVQNGVLKSLSFLTEYIGEMCKDYVYAITPLLEDALIDRDQVHRQTAASVVKHMALGVVGLGCEDAMIHLLNLLQPNLFETSPHVIDRIVEAIDAIRMAIGPGLLLNYLWAGLFHPARKVRHIFFRLYNESYVQSSDAMVPYYLRLDSIEASRPELDIVI</sequence>
<dbReference type="InterPro" id="IPR016024">
    <property type="entry name" value="ARM-type_fold"/>
</dbReference>
<dbReference type="InterPro" id="IPR015016">
    <property type="entry name" value="SF3b_su1"/>
</dbReference>
<evidence type="ECO:0000259" key="10">
    <source>
        <dbReference type="Pfam" id="PF22646"/>
    </source>
</evidence>
<dbReference type="GO" id="GO:0003729">
    <property type="term" value="F:mRNA binding"/>
    <property type="evidence" value="ECO:0007669"/>
    <property type="project" value="InterPro"/>
</dbReference>
<evidence type="ECO:0000256" key="5">
    <source>
        <dbReference type="ARBA" id="ARBA00022737"/>
    </source>
</evidence>
<keyword evidence="12" id="KW-1185">Reference proteome</keyword>
<feature type="region of interest" description="Disordered" evidence="8">
    <location>
        <begin position="1"/>
        <end position="43"/>
    </location>
</feature>
<dbReference type="EMBL" id="VNKQ01000005">
    <property type="protein sequence ID" value="KAG0650837.1"/>
    <property type="molecule type" value="Genomic_DNA"/>
</dbReference>
<feature type="compositionally biased region" description="Acidic residues" evidence="8">
    <location>
        <begin position="72"/>
        <end position="81"/>
    </location>
</feature>
<dbReference type="InterPro" id="IPR038737">
    <property type="entry name" value="SF3b_su1-like"/>
</dbReference>
<keyword evidence="6" id="KW-0508">mRNA splicing</keyword>
<keyword evidence="5" id="KW-0677">Repeat</keyword>
<evidence type="ECO:0000256" key="7">
    <source>
        <dbReference type="ARBA" id="ARBA00023242"/>
    </source>
</evidence>
<dbReference type="OrthoDB" id="438939at2759"/>
<feature type="region of interest" description="Disordered" evidence="8">
    <location>
        <begin position="55"/>
        <end position="84"/>
    </location>
</feature>
<evidence type="ECO:0000256" key="4">
    <source>
        <dbReference type="ARBA" id="ARBA00022728"/>
    </source>
</evidence>
<dbReference type="PANTHER" id="PTHR12097">
    <property type="entry name" value="SPLICING FACTOR 3B, SUBUNIT 1-RELATED"/>
    <property type="match status" value="1"/>
</dbReference>
<evidence type="ECO:0000256" key="8">
    <source>
        <dbReference type="SAM" id="MobiDB-lite"/>
    </source>
</evidence>
<dbReference type="GO" id="GO:0005681">
    <property type="term" value="C:spliceosomal complex"/>
    <property type="evidence" value="ECO:0007669"/>
    <property type="project" value="UniProtKB-KW"/>
</dbReference>
<feature type="domain" description="Splicing factor 3B subunit 1" evidence="9">
    <location>
        <begin position="244"/>
        <end position="370"/>
    </location>
</feature>
<feature type="compositionally biased region" description="Polar residues" evidence="8">
    <location>
        <begin position="29"/>
        <end position="43"/>
    </location>
</feature>
<dbReference type="FunFam" id="1.25.10.10:FF:000069">
    <property type="entry name" value="Splicing factor 3B subunit 1"/>
    <property type="match status" value="1"/>
</dbReference>
<feature type="domain" description="Phosphatase PP2A regulatory subunit A/Splicing factor 3B subunit 1-like HEAT repeat" evidence="10">
    <location>
        <begin position="1011"/>
        <end position="1083"/>
    </location>
</feature>
<comment type="similarity">
    <text evidence="2">Belongs to the SF3B1 family.</text>
</comment>
<keyword evidence="7" id="KW-0539">Nucleus</keyword>
<evidence type="ECO:0000256" key="3">
    <source>
        <dbReference type="ARBA" id="ARBA00022664"/>
    </source>
</evidence>
<evidence type="ECO:0000259" key="9">
    <source>
        <dbReference type="Pfam" id="PF08920"/>
    </source>
</evidence>
<feature type="region of interest" description="Disordered" evidence="8">
    <location>
        <begin position="194"/>
        <end position="274"/>
    </location>
</feature>
<evidence type="ECO:0000313" key="11">
    <source>
        <dbReference type="EMBL" id="KAG0650837.1"/>
    </source>
</evidence>
<dbReference type="InterPro" id="IPR011989">
    <property type="entry name" value="ARM-like"/>
</dbReference>